<dbReference type="GeneID" id="43602721"/>
<keyword evidence="2" id="KW-1185">Reference proteome</keyword>
<comment type="caution">
    <text evidence="1">The sequence shown here is derived from an EMBL/GenBank/DDBJ whole genome shotgun (WGS) entry which is preliminary data.</text>
</comment>
<dbReference type="STRING" id="2656787.A0A370TAX1"/>
<organism evidence="1 2">
    <name type="scientific">Venustampulla echinocandica</name>
    <dbReference type="NCBI Taxonomy" id="2656787"/>
    <lineage>
        <taxon>Eukaryota</taxon>
        <taxon>Fungi</taxon>
        <taxon>Dikarya</taxon>
        <taxon>Ascomycota</taxon>
        <taxon>Pezizomycotina</taxon>
        <taxon>Leotiomycetes</taxon>
        <taxon>Helotiales</taxon>
        <taxon>Pleuroascaceae</taxon>
        <taxon>Venustampulla</taxon>
    </lineage>
</organism>
<dbReference type="Proteomes" id="UP000254866">
    <property type="component" value="Unassembled WGS sequence"/>
</dbReference>
<dbReference type="RefSeq" id="XP_031865332.1">
    <property type="nucleotide sequence ID" value="XM_032018495.1"/>
</dbReference>
<dbReference type="InterPro" id="IPR011009">
    <property type="entry name" value="Kinase-like_dom_sf"/>
</dbReference>
<dbReference type="EMBL" id="NPIC01000013">
    <property type="protein sequence ID" value="RDL31083.1"/>
    <property type="molecule type" value="Genomic_DNA"/>
</dbReference>
<sequence>MATSVPRPDPTYSLFKNKPIEQWISEVGVGNIITTAAKPQQSFRDPLVQAIVHRDRDRFIASIRDDDVCRLAALYHNGDACKFFKPPTRGSYNICYFLQFGSSVEEDGDKWVVRVPLAPCLAFGSRSKLESEVATMQLIAEKTTIPIPKIHACALGDDTKPLSSFLMFQYVEGRKLTHADIKILSDEQRTRLILTSANYYITMLLKIADNAFAKDRIPISQEEIHGDLELFNLILDDDMNIISVLDWEWSRVVPCQFFKPPLWLSSSTIQDLSYGYRYKDFLEPFDKFLAILRVLERERFGSELLANEWDKHKQKSGFMAANALENWTAIDWFANRYINSRVYGGNEDLSERIMAFMQADPARKTLIERRLLEAASFTPQLKQLNDSTGYLPDHGVATAAPDGTRKPISTQDYLTRLWKTSPFILKLFHSLWEAFLSSPASRIYFGDL</sequence>
<proteinExistence type="predicted"/>
<protein>
    <recommendedName>
        <fullName evidence="3">Aminoglycoside phosphotransferase domain-containing protein</fullName>
    </recommendedName>
</protein>
<dbReference type="AlphaFoldDB" id="A0A370TAX1"/>
<evidence type="ECO:0000313" key="2">
    <source>
        <dbReference type="Proteomes" id="UP000254866"/>
    </source>
</evidence>
<dbReference type="PANTHER" id="PTHR21310:SF15">
    <property type="entry name" value="AMINOGLYCOSIDE PHOSPHOTRANSFERASE DOMAIN-CONTAINING PROTEIN"/>
    <property type="match status" value="1"/>
</dbReference>
<evidence type="ECO:0000313" key="1">
    <source>
        <dbReference type="EMBL" id="RDL31083.1"/>
    </source>
</evidence>
<dbReference type="OrthoDB" id="10003767at2759"/>
<evidence type="ECO:0008006" key="3">
    <source>
        <dbReference type="Google" id="ProtNLM"/>
    </source>
</evidence>
<dbReference type="InterPro" id="IPR051678">
    <property type="entry name" value="AGP_Transferase"/>
</dbReference>
<accession>A0A370TAX1</accession>
<dbReference type="SUPFAM" id="SSF56112">
    <property type="entry name" value="Protein kinase-like (PK-like)"/>
    <property type="match status" value="1"/>
</dbReference>
<reference evidence="1 2" key="1">
    <citation type="journal article" date="2018" name="IMA Fungus">
        <title>IMA Genome-F 9: Draft genome sequence of Annulohypoxylon stygium, Aspergillus mulundensis, Berkeleyomyces basicola (syn. Thielaviopsis basicola), Ceratocystis smalleyi, two Cercospora beticola strains, Coleophoma cylindrospora, Fusarium fracticaudum, Phialophora cf. hyalina, and Morchella septimelata.</title>
        <authorList>
            <person name="Wingfield B.D."/>
            <person name="Bills G.F."/>
            <person name="Dong Y."/>
            <person name="Huang W."/>
            <person name="Nel W.J."/>
            <person name="Swalarsk-Parry B.S."/>
            <person name="Vaghefi N."/>
            <person name="Wilken P.M."/>
            <person name="An Z."/>
            <person name="de Beer Z.W."/>
            <person name="De Vos L."/>
            <person name="Chen L."/>
            <person name="Duong T.A."/>
            <person name="Gao Y."/>
            <person name="Hammerbacher A."/>
            <person name="Kikkert J.R."/>
            <person name="Li Y."/>
            <person name="Li H."/>
            <person name="Li K."/>
            <person name="Li Q."/>
            <person name="Liu X."/>
            <person name="Ma X."/>
            <person name="Naidoo K."/>
            <person name="Pethybridge S.J."/>
            <person name="Sun J."/>
            <person name="Steenkamp E.T."/>
            <person name="van der Nest M.A."/>
            <person name="van Wyk S."/>
            <person name="Wingfield M.J."/>
            <person name="Xiong C."/>
            <person name="Yue Q."/>
            <person name="Zhang X."/>
        </authorList>
    </citation>
    <scope>NUCLEOTIDE SEQUENCE [LARGE SCALE GENOMIC DNA]</scope>
    <source>
        <strain evidence="1 2">BP 5553</strain>
    </source>
</reference>
<gene>
    <name evidence="1" type="ORF">BP5553_09872</name>
</gene>
<dbReference type="PANTHER" id="PTHR21310">
    <property type="entry name" value="AMINOGLYCOSIDE PHOSPHOTRANSFERASE-RELATED-RELATED"/>
    <property type="match status" value="1"/>
</dbReference>
<name>A0A370TAX1_9HELO</name>
<dbReference type="Gene3D" id="3.30.200.20">
    <property type="entry name" value="Phosphorylase Kinase, domain 1"/>
    <property type="match status" value="1"/>
</dbReference>